<dbReference type="GO" id="GO:0005102">
    <property type="term" value="F:signaling receptor binding"/>
    <property type="evidence" value="ECO:0007669"/>
    <property type="project" value="TreeGrafter"/>
</dbReference>
<dbReference type="PROSITE" id="PS50835">
    <property type="entry name" value="IG_LIKE"/>
    <property type="match status" value="2"/>
</dbReference>
<sequence>MHDSPVICAVWLQTLEPRLGETITLQCQVPSNANIKAVNWTKTDLGPQNVIFYRDEQLDTDNQHQSFKNRVQLDNEPKGGNLSLVLKNVSSSDYGRYECSFKESKGEGKPHQRHITVHWNPQEEVAAAVPGEDVPLLCQTPRDADIKVIVWSRSDLGSDYVFFYRDESPHENFQHPSYRGRVELSDPEMKDGDVSVVLKNVSVKDTGTYECRVIITEGEEPKLYSTIKLTVSVSGEFVELSLCVYWMFVFSKDFLENRRDTDGVGEDGRDRKSSLAVGLCVNWWACFYCLSWLFYL</sequence>
<dbReference type="InterPro" id="IPR003599">
    <property type="entry name" value="Ig_sub"/>
</dbReference>
<name>A0A8C9ZWN3_SANLU</name>
<organism evidence="5 6">
    <name type="scientific">Sander lucioperca</name>
    <name type="common">Pike-perch</name>
    <name type="synonym">Perca lucioperca</name>
    <dbReference type="NCBI Taxonomy" id="283035"/>
    <lineage>
        <taxon>Eukaryota</taxon>
        <taxon>Metazoa</taxon>
        <taxon>Chordata</taxon>
        <taxon>Craniata</taxon>
        <taxon>Vertebrata</taxon>
        <taxon>Euteleostomi</taxon>
        <taxon>Actinopterygii</taxon>
        <taxon>Neopterygii</taxon>
        <taxon>Teleostei</taxon>
        <taxon>Neoteleostei</taxon>
        <taxon>Acanthomorphata</taxon>
        <taxon>Eupercaria</taxon>
        <taxon>Perciformes</taxon>
        <taxon>Percoidei</taxon>
        <taxon>Percidae</taxon>
        <taxon>Luciopercinae</taxon>
        <taxon>Sander</taxon>
    </lineage>
</organism>
<dbReference type="GO" id="GO:0001817">
    <property type="term" value="P:regulation of cytokine production"/>
    <property type="evidence" value="ECO:0007669"/>
    <property type="project" value="TreeGrafter"/>
</dbReference>
<dbReference type="InterPro" id="IPR013783">
    <property type="entry name" value="Ig-like_fold"/>
</dbReference>
<dbReference type="Ensembl" id="ENSSLUT00000048731.1">
    <property type="protein sequence ID" value="ENSSLUP00000047285.1"/>
    <property type="gene ID" value="ENSSLUG00000020812.1"/>
</dbReference>
<evidence type="ECO:0000259" key="4">
    <source>
        <dbReference type="PROSITE" id="PS50835"/>
    </source>
</evidence>
<dbReference type="InterPro" id="IPR050504">
    <property type="entry name" value="IgSF_BTN/MOG"/>
</dbReference>
<protein>
    <recommendedName>
        <fullName evidence="4">Ig-like domain-containing protein</fullName>
    </recommendedName>
</protein>
<accession>A0A8C9ZWN3</accession>
<dbReference type="InterPro" id="IPR003598">
    <property type="entry name" value="Ig_sub2"/>
</dbReference>
<dbReference type="GO" id="GO:0050852">
    <property type="term" value="P:T cell receptor signaling pathway"/>
    <property type="evidence" value="ECO:0007669"/>
    <property type="project" value="TreeGrafter"/>
</dbReference>
<comment type="subcellular location">
    <subcellularLocation>
        <location evidence="1">Membrane</location>
    </subcellularLocation>
</comment>
<proteinExistence type="predicted"/>
<dbReference type="SMART" id="SM00406">
    <property type="entry name" value="IGv"/>
    <property type="match status" value="2"/>
</dbReference>
<dbReference type="Pfam" id="PF07686">
    <property type="entry name" value="V-set"/>
    <property type="match status" value="2"/>
</dbReference>
<dbReference type="SMART" id="SM00408">
    <property type="entry name" value="IGc2"/>
    <property type="match status" value="2"/>
</dbReference>
<keyword evidence="2" id="KW-0472">Membrane</keyword>
<dbReference type="PANTHER" id="PTHR24100:SF151">
    <property type="entry name" value="ICOS LIGAND"/>
    <property type="match status" value="1"/>
</dbReference>
<dbReference type="GeneTree" id="ENSGT00940000177043"/>
<reference evidence="5" key="2">
    <citation type="submission" date="2025-09" db="UniProtKB">
        <authorList>
            <consortium name="Ensembl"/>
        </authorList>
    </citation>
    <scope>IDENTIFICATION</scope>
</reference>
<dbReference type="InterPro" id="IPR013106">
    <property type="entry name" value="Ig_V-set"/>
</dbReference>
<dbReference type="SMART" id="SM00409">
    <property type="entry name" value="IG"/>
    <property type="match status" value="2"/>
</dbReference>
<feature type="domain" description="Ig-like" evidence="4">
    <location>
        <begin position="121"/>
        <end position="230"/>
    </location>
</feature>
<dbReference type="SUPFAM" id="SSF48726">
    <property type="entry name" value="Immunoglobulin"/>
    <property type="match status" value="2"/>
</dbReference>
<dbReference type="AlphaFoldDB" id="A0A8C9ZWN3"/>
<dbReference type="GO" id="GO:0009897">
    <property type="term" value="C:external side of plasma membrane"/>
    <property type="evidence" value="ECO:0007669"/>
    <property type="project" value="TreeGrafter"/>
</dbReference>
<dbReference type="PANTHER" id="PTHR24100">
    <property type="entry name" value="BUTYROPHILIN"/>
    <property type="match status" value="1"/>
</dbReference>
<evidence type="ECO:0000256" key="2">
    <source>
        <dbReference type="ARBA" id="ARBA00023136"/>
    </source>
</evidence>
<feature type="domain" description="Ig-like" evidence="4">
    <location>
        <begin position="5"/>
        <end position="116"/>
    </location>
</feature>
<keyword evidence="3" id="KW-0393">Immunoglobulin domain</keyword>
<evidence type="ECO:0000313" key="6">
    <source>
        <dbReference type="Proteomes" id="UP000694568"/>
    </source>
</evidence>
<evidence type="ECO:0000256" key="3">
    <source>
        <dbReference type="ARBA" id="ARBA00023319"/>
    </source>
</evidence>
<evidence type="ECO:0000313" key="5">
    <source>
        <dbReference type="Ensembl" id="ENSSLUP00000047285.1"/>
    </source>
</evidence>
<dbReference type="InterPro" id="IPR007110">
    <property type="entry name" value="Ig-like_dom"/>
</dbReference>
<reference evidence="5" key="1">
    <citation type="submission" date="2025-08" db="UniProtKB">
        <authorList>
            <consortium name="Ensembl"/>
        </authorList>
    </citation>
    <scope>IDENTIFICATION</scope>
</reference>
<dbReference type="InterPro" id="IPR036179">
    <property type="entry name" value="Ig-like_dom_sf"/>
</dbReference>
<dbReference type="Proteomes" id="UP000694568">
    <property type="component" value="Unplaced"/>
</dbReference>
<keyword evidence="6" id="KW-1185">Reference proteome</keyword>
<evidence type="ECO:0000256" key="1">
    <source>
        <dbReference type="ARBA" id="ARBA00004370"/>
    </source>
</evidence>
<dbReference type="Gene3D" id="2.60.40.10">
    <property type="entry name" value="Immunoglobulins"/>
    <property type="match status" value="2"/>
</dbReference>